<dbReference type="InterPro" id="IPR036527">
    <property type="entry name" value="SCP2_sterol-bd_dom_sf"/>
</dbReference>
<dbReference type="Pfam" id="PF13527">
    <property type="entry name" value="Acetyltransf_9"/>
    <property type="match status" value="1"/>
</dbReference>
<dbReference type="InterPro" id="IPR022902">
    <property type="entry name" value="NAcTrfase_Eis"/>
</dbReference>
<evidence type="ECO:0000256" key="1">
    <source>
        <dbReference type="ARBA" id="ARBA00009213"/>
    </source>
</evidence>
<dbReference type="GO" id="GO:0030649">
    <property type="term" value="P:aminoglycoside antibiotic catabolic process"/>
    <property type="evidence" value="ECO:0007669"/>
    <property type="project" value="TreeGrafter"/>
</dbReference>
<feature type="active site" description="Proton donor" evidence="4">
    <location>
        <position position="120"/>
    </location>
</feature>
<feature type="active site" description="Proton acceptor; via carboxylate" evidence="4">
    <location>
        <position position="410"/>
    </location>
</feature>
<dbReference type="EMBL" id="CP031264">
    <property type="protein sequence ID" value="AXI81385.1"/>
    <property type="molecule type" value="Genomic_DNA"/>
</dbReference>
<evidence type="ECO:0000256" key="2">
    <source>
        <dbReference type="ARBA" id="ARBA00022679"/>
    </source>
</evidence>
<proteinExistence type="inferred from homology"/>
<name>A0A345T5Y0_9ACTN</name>
<dbReference type="Gene3D" id="3.30.1050.10">
    <property type="entry name" value="SCP2 sterol-binding domain"/>
    <property type="match status" value="1"/>
</dbReference>
<dbReference type="PANTHER" id="PTHR37817:SF1">
    <property type="entry name" value="N-ACETYLTRANSFERASE EIS"/>
    <property type="match status" value="1"/>
</dbReference>
<keyword evidence="2 4" id="KW-0808">Transferase</keyword>
<dbReference type="Pfam" id="PF17668">
    <property type="entry name" value="Acetyltransf_17"/>
    <property type="match status" value="1"/>
</dbReference>
<dbReference type="HAMAP" id="MF_01812">
    <property type="entry name" value="Eis"/>
    <property type="match status" value="1"/>
</dbReference>
<dbReference type="PROSITE" id="PS51186">
    <property type="entry name" value="GNAT"/>
    <property type="match status" value="1"/>
</dbReference>
<feature type="domain" description="N-acetyltransferase" evidence="5">
    <location>
        <begin position="1"/>
        <end position="151"/>
    </location>
</feature>
<dbReference type="NCBIfam" id="NF002367">
    <property type="entry name" value="PRK01346.1-4"/>
    <property type="match status" value="1"/>
</dbReference>
<keyword evidence="3 4" id="KW-0012">Acyltransferase</keyword>
<dbReference type="InterPro" id="IPR041380">
    <property type="entry name" value="Acetyltransf_17"/>
</dbReference>
<evidence type="ECO:0000313" key="6">
    <source>
        <dbReference type="EMBL" id="AXI81385.1"/>
    </source>
</evidence>
<evidence type="ECO:0000256" key="4">
    <source>
        <dbReference type="HAMAP-Rule" id="MF_01812"/>
    </source>
</evidence>
<keyword evidence="7" id="KW-1185">Reference proteome</keyword>
<dbReference type="OrthoDB" id="8399956at2"/>
<feature type="binding site" evidence="4">
    <location>
        <begin position="79"/>
        <end position="81"/>
    </location>
    <ligand>
        <name>acetyl-CoA</name>
        <dbReference type="ChEBI" id="CHEBI:57288"/>
    </ligand>
</feature>
<dbReference type="AlphaFoldDB" id="A0A345T5Y0"/>
<dbReference type="Pfam" id="PF13530">
    <property type="entry name" value="SCP2_2"/>
    <property type="match status" value="1"/>
</dbReference>
<sequence>MDIREITEDELGGWGRALDLGFMRPDAAPAPEARRAVFDPGRSLGAYDGERCVGTFRSFATELTVPGGAVVPADAISNVTVSATHRRRGLLSRMMARDLAAASERGDAVAILIAAEYRIYGRFGFGPATRCGGLEIDLTRAGGLRSVPGAEGGRIDFATMEEVRKVGPALFDRYRRTQPGAIERSEATWRLRTGDLRGSIGDWKEPFVVLHRDAADQVTGMLTYSVADVWEGKRPDCTLVVHDHLALDRATAVALWRFAFSVDWVRRVEVRDIAPDDPLPLLLDDPRAARATERSGDFMWVRVLDMTAAFGARTYGAPGRVVFAVSDPAGYAEGRWALETAPDGSGSCTRTADPADLALGVGALSSLYLGGETVSRLTAAGLVEELVPGAAVRADLTLRTPDRPWCPDMF</sequence>
<dbReference type="Gene3D" id="3.40.630.30">
    <property type="match status" value="2"/>
</dbReference>
<comment type="similarity">
    <text evidence="1 4">Belongs to the acetyltransferase Eis family.</text>
</comment>
<dbReference type="SUPFAM" id="SSF55729">
    <property type="entry name" value="Acyl-CoA N-acyltransferases (Nat)"/>
    <property type="match status" value="1"/>
</dbReference>
<organism evidence="6 7">
    <name type="scientific">Peterkaempfera bronchialis</name>
    <dbReference type="NCBI Taxonomy" id="2126346"/>
    <lineage>
        <taxon>Bacteria</taxon>
        <taxon>Bacillati</taxon>
        <taxon>Actinomycetota</taxon>
        <taxon>Actinomycetes</taxon>
        <taxon>Kitasatosporales</taxon>
        <taxon>Streptomycetaceae</taxon>
        <taxon>Peterkaempfera</taxon>
    </lineage>
</organism>
<dbReference type="Proteomes" id="UP000249340">
    <property type="component" value="Chromosome"/>
</dbReference>
<dbReference type="InterPro" id="IPR051554">
    <property type="entry name" value="Acetyltransferase_Eis"/>
</dbReference>
<evidence type="ECO:0000256" key="3">
    <source>
        <dbReference type="ARBA" id="ARBA00023315"/>
    </source>
</evidence>
<dbReference type="GO" id="GO:0034069">
    <property type="term" value="F:aminoglycoside N-acetyltransferase activity"/>
    <property type="evidence" value="ECO:0007669"/>
    <property type="project" value="TreeGrafter"/>
</dbReference>
<dbReference type="KEGG" id="stri:C7M71_013390"/>
<gene>
    <name evidence="6" type="ORF">C7M71_013390</name>
</gene>
<accession>A0A345T5Y0</accession>
<dbReference type="InterPro" id="IPR025559">
    <property type="entry name" value="Eis_dom"/>
</dbReference>
<comment type="subunit">
    <text evidence="4">Homohexamer; trimer of dimers.</text>
</comment>
<dbReference type="PANTHER" id="PTHR37817">
    <property type="entry name" value="N-ACETYLTRANSFERASE EIS"/>
    <property type="match status" value="1"/>
</dbReference>
<evidence type="ECO:0000313" key="7">
    <source>
        <dbReference type="Proteomes" id="UP000249340"/>
    </source>
</evidence>
<dbReference type="InterPro" id="IPR016181">
    <property type="entry name" value="Acyl_CoA_acyltransferase"/>
</dbReference>
<dbReference type="InterPro" id="IPR000182">
    <property type="entry name" value="GNAT_dom"/>
</dbReference>
<dbReference type="SUPFAM" id="SSF55718">
    <property type="entry name" value="SCP-like"/>
    <property type="match status" value="1"/>
</dbReference>
<comment type="caution">
    <text evidence="4">Lacks conserved residue(s) required for the propagation of feature annotation.</text>
</comment>
<evidence type="ECO:0000259" key="5">
    <source>
        <dbReference type="PROSITE" id="PS51186"/>
    </source>
</evidence>
<protein>
    <submittedName>
        <fullName evidence="6">GNAT family N-acetyltransferase</fullName>
    </submittedName>
</protein>
<reference evidence="7" key="1">
    <citation type="submission" date="2018-07" db="EMBL/GenBank/DDBJ databases">
        <title>Streptacidiphilus bronchialis DSM 106435 chromosome.</title>
        <authorList>
            <person name="Batra D."/>
            <person name="Gulvik C.A."/>
        </authorList>
    </citation>
    <scope>NUCLEOTIDE SEQUENCE [LARGE SCALE GENOMIC DNA]</scope>
    <source>
        <strain evidence="7">DSM 106435</strain>
    </source>
</reference>
<feature type="binding site" evidence="4">
    <location>
        <begin position="87"/>
        <end position="92"/>
    </location>
    <ligand>
        <name>acetyl-CoA</name>
        <dbReference type="ChEBI" id="CHEBI:57288"/>
    </ligand>
</feature>